<dbReference type="EMBL" id="ADBV01000171">
    <property type="protein sequence ID" value="EJW88228.1"/>
    <property type="molecule type" value="Genomic_DNA"/>
</dbReference>
<keyword evidence="4" id="KW-1185">Reference proteome</keyword>
<dbReference type="InParanoid" id="J9F156"/>
<dbReference type="Proteomes" id="UP000270924">
    <property type="component" value="Unassembled WGS sequence"/>
</dbReference>
<dbReference type="Proteomes" id="UP000004810">
    <property type="component" value="Unassembled WGS sequence"/>
</dbReference>
<reference evidence="1" key="2">
    <citation type="submission" date="2012-08" db="EMBL/GenBank/DDBJ databases">
        <title>The Genome Sequence of Wuchereria bancrofti.</title>
        <authorList>
            <consortium name="The Broad Institute Genome Sequencing Platform"/>
            <consortium name="Broad Institute Genome Sequencing Center for Infectious Disease"/>
            <person name="Nutman T.B."/>
            <person name="Fink D.L."/>
            <person name="Russ C."/>
            <person name="Young S."/>
            <person name="Zeng Q."/>
            <person name="Koehrsen M."/>
            <person name="Alvarado L."/>
            <person name="Berlin A."/>
            <person name="Borenstein D."/>
            <person name="Chapman S.B."/>
            <person name="Chen Z."/>
            <person name="Engels R."/>
            <person name="Freedman E."/>
            <person name="Gellesch M."/>
            <person name="Goldberg J."/>
            <person name="Griggs A."/>
            <person name="Gujja S."/>
            <person name="Heilman E.R."/>
            <person name="Heiman D."/>
            <person name="Hepburn T."/>
            <person name="Howarth C."/>
            <person name="Jen D."/>
            <person name="Larson L."/>
            <person name="Lewis B."/>
            <person name="Mehta T."/>
            <person name="Park D."/>
            <person name="Pearson M."/>
            <person name="Richards J."/>
            <person name="Roberts A."/>
            <person name="Saif S."/>
            <person name="Shea T."/>
            <person name="Shenoy N."/>
            <person name="Sisk P."/>
            <person name="Stolte C."/>
            <person name="Sykes S."/>
            <person name="Walk T."/>
            <person name="White J."/>
            <person name="Yandava C."/>
            <person name="Haas B."/>
            <person name="Henn M.R."/>
            <person name="Nusbaum C."/>
            <person name="Birren B."/>
        </authorList>
    </citation>
    <scope>NUCLEOTIDE SEQUENCE</scope>
</reference>
<evidence type="ECO:0000313" key="2">
    <source>
        <dbReference type="EMBL" id="VDM08068.1"/>
    </source>
</evidence>
<dbReference type="AlphaFoldDB" id="J9F156"/>
<proteinExistence type="predicted"/>
<dbReference type="EMBL" id="UYWW01000304">
    <property type="protein sequence ID" value="VDM08068.1"/>
    <property type="molecule type" value="Genomic_DNA"/>
</dbReference>
<accession>J9F156</accession>
<reference evidence="3" key="1">
    <citation type="submission" date="2012-08" db="EMBL/GenBank/DDBJ databases">
        <title>The Genome Sequence of Wuchereria bancrofti.</title>
        <authorList>
            <person name="Nutman T.B."/>
            <person name="Fink D.L."/>
            <person name="Russ C."/>
            <person name="Young S."/>
            <person name="Zeng Q."/>
            <person name="Koehrsen M."/>
            <person name="Alvarado L."/>
            <person name="Berlin A."/>
            <person name="Chapman S.B."/>
            <person name="Chen Z."/>
            <person name="Freedman E."/>
            <person name="Gellesch M."/>
            <person name="Goldberg J."/>
            <person name="Griggs A."/>
            <person name="Gujja S."/>
            <person name="Heilman E.R."/>
            <person name="Heiman D."/>
            <person name="Hepburn T."/>
            <person name="Howarth C."/>
            <person name="Jen D."/>
            <person name="Larson L."/>
            <person name="Lewis B."/>
            <person name="Mehta T."/>
            <person name="Park D."/>
            <person name="Pearson M."/>
            <person name="Roberts A."/>
            <person name="Saif S."/>
            <person name="Shea T."/>
            <person name="Shenoy N."/>
            <person name="Sisk P."/>
            <person name="Stolte C."/>
            <person name="Sykes S."/>
            <person name="Walk T."/>
            <person name="White J."/>
            <person name="Yandava C."/>
            <person name="Haas B."/>
            <person name="Henn M.R."/>
            <person name="Nusbaum C."/>
            <person name="Birren B."/>
        </authorList>
    </citation>
    <scope>NUCLEOTIDE SEQUENCE [LARGE SCALE GENOMIC DNA]</scope>
    <source>
        <strain evidence="3">NA</strain>
    </source>
</reference>
<protein>
    <submittedName>
        <fullName evidence="1">Uncharacterized protein</fullName>
    </submittedName>
</protein>
<evidence type="ECO:0000313" key="3">
    <source>
        <dbReference type="Proteomes" id="UP000004810"/>
    </source>
</evidence>
<evidence type="ECO:0000313" key="4">
    <source>
        <dbReference type="Proteomes" id="UP000270924"/>
    </source>
</evidence>
<name>J9F156_WUCBA</name>
<organism evidence="1 3">
    <name type="scientific">Wuchereria bancrofti</name>
    <dbReference type="NCBI Taxonomy" id="6293"/>
    <lineage>
        <taxon>Eukaryota</taxon>
        <taxon>Metazoa</taxon>
        <taxon>Ecdysozoa</taxon>
        <taxon>Nematoda</taxon>
        <taxon>Chromadorea</taxon>
        <taxon>Rhabditida</taxon>
        <taxon>Spirurina</taxon>
        <taxon>Spiruromorpha</taxon>
        <taxon>Filarioidea</taxon>
        <taxon>Onchocercidae</taxon>
        <taxon>Wuchereria</taxon>
    </lineage>
</organism>
<gene>
    <name evidence="2" type="ORF">WBA_LOCUS1454</name>
    <name evidence="1" type="ORF">WUBG_00865</name>
</gene>
<evidence type="ECO:0000313" key="1">
    <source>
        <dbReference type="EMBL" id="EJW88228.1"/>
    </source>
</evidence>
<reference evidence="2 4" key="3">
    <citation type="submission" date="2018-11" db="EMBL/GenBank/DDBJ databases">
        <authorList>
            <consortium name="Pathogen Informatics"/>
        </authorList>
    </citation>
    <scope>NUCLEOTIDE SEQUENCE [LARGE SCALE GENOMIC DNA]</scope>
</reference>
<sequence length="120" mass="13614">MTICSSHFILCLGEKCAAEQNCIAKSTSDHIILHETTIYAKAIPKNFKDVRKLPKIVQENFLMKKWKPVDIRLSQQCLHLDGNTFLNVENADLTIGIDLPLLIQEEVKKSLLQVVSCKHI</sequence>